<dbReference type="Pfam" id="PF05016">
    <property type="entry name" value="ParE_toxin"/>
    <property type="match status" value="1"/>
</dbReference>
<keyword evidence="2" id="KW-1277">Toxin-antitoxin system</keyword>
<dbReference type="Gene3D" id="3.30.2310.20">
    <property type="entry name" value="RelE-like"/>
    <property type="match status" value="1"/>
</dbReference>
<comment type="similarity">
    <text evidence="1">Belongs to the RelE toxin family.</text>
</comment>
<evidence type="ECO:0000256" key="1">
    <source>
        <dbReference type="ARBA" id="ARBA00006226"/>
    </source>
</evidence>
<dbReference type="AlphaFoldDB" id="A0A558B9E3"/>
<dbReference type="InterPro" id="IPR035093">
    <property type="entry name" value="RelE/ParE_toxin_dom_sf"/>
</dbReference>
<evidence type="ECO:0000256" key="2">
    <source>
        <dbReference type="ARBA" id="ARBA00022649"/>
    </source>
</evidence>
<dbReference type="SUPFAM" id="SSF143011">
    <property type="entry name" value="RelE-like"/>
    <property type="match status" value="1"/>
</dbReference>
<dbReference type="RefSeq" id="WP_082641078.1">
    <property type="nucleotide sequence ID" value="NZ_VMRX01000025.1"/>
</dbReference>
<accession>A0A558B9E3</accession>
<dbReference type="PANTHER" id="PTHR35601:SF1">
    <property type="entry name" value="TOXIN RELE"/>
    <property type="match status" value="1"/>
</dbReference>
<dbReference type="EMBL" id="VMRX01000025">
    <property type="protein sequence ID" value="TVT33132.1"/>
    <property type="molecule type" value="Genomic_DNA"/>
</dbReference>
<proteinExistence type="inferred from homology"/>
<organism evidence="3 4">
    <name type="scientific">Marinobacter vinifirmus</name>
    <dbReference type="NCBI Taxonomy" id="355591"/>
    <lineage>
        <taxon>Bacteria</taxon>
        <taxon>Pseudomonadati</taxon>
        <taxon>Pseudomonadota</taxon>
        <taxon>Gammaproteobacteria</taxon>
        <taxon>Pseudomonadales</taxon>
        <taxon>Marinobacteraceae</taxon>
        <taxon>Marinobacter</taxon>
    </lineage>
</organism>
<dbReference type="PANTHER" id="PTHR35601">
    <property type="entry name" value="TOXIN RELE"/>
    <property type="match status" value="1"/>
</dbReference>
<evidence type="ECO:0000313" key="3">
    <source>
        <dbReference type="EMBL" id="TVT33132.1"/>
    </source>
</evidence>
<evidence type="ECO:0000313" key="4">
    <source>
        <dbReference type="Proteomes" id="UP000319142"/>
    </source>
</evidence>
<gene>
    <name evidence="3" type="ORF">FHK81_09690</name>
</gene>
<dbReference type="NCBIfam" id="TIGR02385">
    <property type="entry name" value="RelE_StbE"/>
    <property type="match status" value="1"/>
</dbReference>
<protein>
    <submittedName>
        <fullName evidence="3">Type II toxin-antitoxin system RelE/ParE family toxin</fullName>
    </submittedName>
</protein>
<dbReference type="Proteomes" id="UP000319142">
    <property type="component" value="Unassembled WGS sequence"/>
</dbReference>
<sequence>MSYELEFKKKALKEWNKLNPTVQAEFLNILERRLENPRVPKHQLKGSSDFYKIKLRSQGFRLVYHVDDGKVVVTVITVGRRDTVYKSF</sequence>
<dbReference type="InterPro" id="IPR007712">
    <property type="entry name" value="RelE/ParE_toxin"/>
</dbReference>
<reference evidence="3 4" key="1">
    <citation type="submission" date="2019-07" db="EMBL/GenBank/DDBJ databases">
        <title>The pathways for chlorine oxyanion respiration interact through the shared metabolite chlorate.</title>
        <authorList>
            <person name="Barnum T.P."/>
            <person name="Cheng Y."/>
            <person name="Hill K.A."/>
            <person name="Lucas L.N."/>
            <person name="Carlson H.K."/>
            <person name="Coates J.D."/>
        </authorList>
    </citation>
    <scope>NUCLEOTIDE SEQUENCE [LARGE SCALE GENOMIC DNA]</scope>
    <source>
        <strain evidence="3">UCB</strain>
    </source>
</reference>
<name>A0A558B9E3_9GAMM</name>
<comment type="caution">
    <text evidence="3">The sequence shown here is derived from an EMBL/GenBank/DDBJ whole genome shotgun (WGS) entry which is preliminary data.</text>
</comment>